<dbReference type="AlphaFoldDB" id="A0A0C3EGI4"/>
<feature type="compositionally biased region" description="Basic and acidic residues" evidence="1">
    <location>
        <begin position="316"/>
        <end position="342"/>
    </location>
</feature>
<reference evidence="3" key="2">
    <citation type="submission" date="2015-01" db="EMBL/GenBank/DDBJ databases">
        <title>Evolutionary Origins and Diversification of the Mycorrhizal Mutualists.</title>
        <authorList>
            <consortium name="DOE Joint Genome Institute"/>
            <consortium name="Mycorrhizal Genomics Consortium"/>
            <person name="Kohler A."/>
            <person name="Kuo A."/>
            <person name="Nagy L.G."/>
            <person name="Floudas D."/>
            <person name="Copeland A."/>
            <person name="Barry K.W."/>
            <person name="Cichocki N."/>
            <person name="Veneault-Fourrey C."/>
            <person name="LaButti K."/>
            <person name="Lindquist E.A."/>
            <person name="Lipzen A."/>
            <person name="Lundell T."/>
            <person name="Morin E."/>
            <person name="Murat C."/>
            <person name="Riley R."/>
            <person name="Ohm R."/>
            <person name="Sun H."/>
            <person name="Tunlid A."/>
            <person name="Henrissat B."/>
            <person name="Grigoriev I.V."/>
            <person name="Hibbett D.S."/>
            <person name="Martin F."/>
        </authorList>
    </citation>
    <scope>NUCLEOTIDE SEQUENCE [LARGE SCALE GENOMIC DNA]</scope>
    <source>
        <strain evidence="3">F 1598</strain>
    </source>
</reference>
<name>A0A0C3EGI4_PILCF</name>
<feature type="compositionally biased region" description="Polar residues" evidence="1">
    <location>
        <begin position="74"/>
        <end position="94"/>
    </location>
</feature>
<reference evidence="2 3" key="1">
    <citation type="submission" date="2014-04" db="EMBL/GenBank/DDBJ databases">
        <authorList>
            <consortium name="DOE Joint Genome Institute"/>
            <person name="Kuo A."/>
            <person name="Tarkka M."/>
            <person name="Buscot F."/>
            <person name="Kohler A."/>
            <person name="Nagy L.G."/>
            <person name="Floudas D."/>
            <person name="Copeland A."/>
            <person name="Barry K.W."/>
            <person name="Cichocki N."/>
            <person name="Veneault-Fourrey C."/>
            <person name="LaButti K."/>
            <person name="Lindquist E.A."/>
            <person name="Lipzen A."/>
            <person name="Lundell T."/>
            <person name="Morin E."/>
            <person name="Murat C."/>
            <person name="Sun H."/>
            <person name="Tunlid A."/>
            <person name="Henrissat B."/>
            <person name="Grigoriev I.V."/>
            <person name="Hibbett D.S."/>
            <person name="Martin F."/>
            <person name="Nordberg H.P."/>
            <person name="Cantor M.N."/>
            <person name="Hua S.X."/>
        </authorList>
    </citation>
    <scope>NUCLEOTIDE SEQUENCE [LARGE SCALE GENOMIC DNA]</scope>
    <source>
        <strain evidence="2 3">F 1598</strain>
    </source>
</reference>
<dbReference type="OrthoDB" id="3181351at2759"/>
<dbReference type="STRING" id="765440.A0A0C3EGI4"/>
<accession>A0A0C3EGI4</accession>
<keyword evidence="3" id="KW-1185">Reference proteome</keyword>
<feature type="compositionally biased region" description="Basic and acidic residues" evidence="1">
    <location>
        <begin position="33"/>
        <end position="49"/>
    </location>
</feature>
<evidence type="ECO:0000313" key="3">
    <source>
        <dbReference type="Proteomes" id="UP000054166"/>
    </source>
</evidence>
<dbReference type="EMBL" id="KN833217">
    <property type="protein sequence ID" value="KIM71765.1"/>
    <property type="molecule type" value="Genomic_DNA"/>
</dbReference>
<feature type="compositionally biased region" description="Polar residues" evidence="1">
    <location>
        <begin position="395"/>
        <end position="415"/>
    </location>
</feature>
<evidence type="ECO:0000256" key="1">
    <source>
        <dbReference type="SAM" id="MobiDB-lite"/>
    </source>
</evidence>
<dbReference type="HOGENOM" id="CLU_389379_0_0_1"/>
<feature type="region of interest" description="Disordered" evidence="1">
    <location>
        <begin position="258"/>
        <end position="415"/>
    </location>
</feature>
<feature type="non-terminal residue" evidence="2">
    <location>
        <position position="700"/>
    </location>
</feature>
<feature type="compositionally biased region" description="Basic and acidic residues" evidence="1">
    <location>
        <begin position="267"/>
        <end position="291"/>
    </location>
</feature>
<organism evidence="2 3">
    <name type="scientific">Piloderma croceum (strain F 1598)</name>
    <dbReference type="NCBI Taxonomy" id="765440"/>
    <lineage>
        <taxon>Eukaryota</taxon>
        <taxon>Fungi</taxon>
        <taxon>Dikarya</taxon>
        <taxon>Basidiomycota</taxon>
        <taxon>Agaricomycotina</taxon>
        <taxon>Agaricomycetes</taxon>
        <taxon>Agaricomycetidae</taxon>
        <taxon>Atheliales</taxon>
        <taxon>Atheliaceae</taxon>
        <taxon>Piloderma</taxon>
    </lineage>
</organism>
<dbReference type="Proteomes" id="UP000054166">
    <property type="component" value="Unassembled WGS sequence"/>
</dbReference>
<feature type="compositionally biased region" description="Basic and acidic residues" evidence="1">
    <location>
        <begin position="360"/>
        <end position="370"/>
    </location>
</feature>
<feature type="region of interest" description="Disordered" evidence="1">
    <location>
        <begin position="1"/>
        <end position="139"/>
    </location>
</feature>
<gene>
    <name evidence="2" type="ORF">PILCRDRAFT_16757</name>
</gene>
<sequence length="700" mass="75963">MHSPHKTRSTNATQHPGLVVKSSTRQTPAEVKAANEAKEAAKEAKRQAKEASINRATEFESNAMANEDFLDATPQPNFNPRASTPTKTETSNDIEMSDGPEFDNNPYIPPEDPTEDDTMGSEGSAEETPIPLSKKRKTAATTALKWVALTHSFAVADLAAEAPPKQGQPKSRDTSKRQPKSGVVDHSTLPANIADRSATESDDQLPRKKAQAKVTAGQSVEIAGAATKSDGAPLLSVVEKTKKKKESVCEAIEAAQGKTMESIDSNSRNHDNASRSKLDMKEKLVKVDIKSQLKAKPMSEPIRFGSGPQWMPKGSEGSKGKEQGGVDHLGKRTTDLSKDRASIKSSNQAVIDIESDDEQVPEKAMRDPPAKKVSYSVESWAKSVPSNAKPPSRAPTATSSRSVPSLTNASSRSTGHSVLTNAISITSKAAPVRIKPDPDFIDLYDGGLSDHDETRGRKRDAAILSPPKGKMCLNSEALVAKTKPMMSKNTGESSKRPKNGDLPSDIDFKTWRRVFVPTFIRWVSQQDNPFEHNAKLACETMQTIWDAIFVDVPYVIIQSGPVYALTAQHTSDSWRNTNSSTGIAVVLAYCNSHPNLKDSNENRQEFATHYLKHLRFLYAKSDGDDPLKYRGAFRGPFVLQTFAASLAAFQGARKIDGLDDPNKSVARSYGGLALTAAAVERGLRFVASGIITIEMVQKAK</sequence>
<protein>
    <submittedName>
        <fullName evidence="2">Uncharacterized protein</fullName>
    </submittedName>
</protein>
<proteinExistence type="predicted"/>
<dbReference type="InParanoid" id="A0A0C3EGI4"/>
<feature type="region of interest" description="Disordered" evidence="1">
    <location>
        <begin position="484"/>
        <end position="503"/>
    </location>
</feature>
<evidence type="ECO:0000313" key="2">
    <source>
        <dbReference type="EMBL" id="KIM71765.1"/>
    </source>
</evidence>
<feature type="region of interest" description="Disordered" evidence="1">
    <location>
        <begin position="159"/>
        <end position="216"/>
    </location>
</feature>